<protein>
    <submittedName>
        <fullName evidence="1">Uncharacterized protein</fullName>
    </submittedName>
</protein>
<accession>A0A4Z2IL75</accession>
<gene>
    <name evidence="1" type="ORF">EYF80_011251</name>
</gene>
<dbReference type="EMBL" id="SRLO01000073">
    <property type="protein sequence ID" value="TNN78468.1"/>
    <property type="molecule type" value="Genomic_DNA"/>
</dbReference>
<dbReference type="Proteomes" id="UP000314294">
    <property type="component" value="Unassembled WGS sequence"/>
</dbReference>
<name>A0A4Z2IL75_9TELE</name>
<keyword evidence="2" id="KW-1185">Reference proteome</keyword>
<evidence type="ECO:0000313" key="2">
    <source>
        <dbReference type="Proteomes" id="UP000314294"/>
    </source>
</evidence>
<evidence type="ECO:0000313" key="1">
    <source>
        <dbReference type="EMBL" id="TNN78468.1"/>
    </source>
</evidence>
<comment type="caution">
    <text evidence="1">The sequence shown here is derived from an EMBL/GenBank/DDBJ whole genome shotgun (WGS) entry which is preliminary data.</text>
</comment>
<organism evidence="1 2">
    <name type="scientific">Liparis tanakae</name>
    <name type="common">Tanaka's snailfish</name>
    <dbReference type="NCBI Taxonomy" id="230148"/>
    <lineage>
        <taxon>Eukaryota</taxon>
        <taxon>Metazoa</taxon>
        <taxon>Chordata</taxon>
        <taxon>Craniata</taxon>
        <taxon>Vertebrata</taxon>
        <taxon>Euteleostomi</taxon>
        <taxon>Actinopterygii</taxon>
        <taxon>Neopterygii</taxon>
        <taxon>Teleostei</taxon>
        <taxon>Neoteleostei</taxon>
        <taxon>Acanthomorphata</taxon>
        <taxon>Eupercaria</taxon>
        <taxon>Perciformes</taxon>
        <taxon>Cottioidei</taxon>
        <taxon>Cottales</taxon>
        <taxon>Liparidae</taxon>
        <taxon>Liparis</taxon>
    </lineage>
</organism>
<dbReference type="AlphaFoldDB" id="A0A4Z2IL75"/>
<proteinExistence type="predicted"/>
<reference evidence="1 2" key="1">
    <citation type="submission" date="2019-03" db="EMBL/GenBank/DDBJ databases">
        <title>First draft genome of Liparis tanakae, snailfish: a comprehensive survey of snailfish specific genes.</title>
        <authorList>
            <person name="Kim W."/>
            <person name="Song I."/>
            <person name="Jeong J.-H."/>
            <person name="Kim D."/>
            <person name="Kim S."/>
            <person name="Ryu S."/>
            <person name="Song J.Y."/>
            <person name="Lee S.K."/>
        </authorList>
    </citation>
    <scope>NUCLEOTIDE SEQUENCE [LARGE SCALE GENOMIC DNA]</scope>
    <source>
        <tissue evidence="1">Muscle</tissue>
    </source>
</reference>
<sequence>MASIHKSHYVKKKEGIQRNIVPHLQLNCVCKLLHFRKQKGRRCDLVLNRCCRRRKNINVFSWIDPDAAVEVATATDTSSSTNIATCIAMTTSSVTRTAIPSIVVAVKTPPASRHSGRGEPPPQR</sequence>